<proteinExistence type="predicted"/>
<evidence type="ECO:0000313" key="3">
    <source>
        <dbReference type="Proteomes" id="UP001589858"/>
    </source>
</evidence>
<evidence type="ECO:0000313" key="2">
    <source>
        <dbReference type="EMBL" id="MFC0683704.1"/>
    </source>
</evidence>
<feature type="region of interest" description="Disordered" evidence="1">
    <location>
        <begin position="1"/>
        <end position="107"/>
    </location>
</feature>
<dbReference type="RefSeq" id="WP_267220085.1">
    <property type="nucleotide sequence ID" value="NZ_JAPCWC010000006.1"/>
</dbReference>
<dbReference type="PANTHER" id="PTHR32309">
    <property type="entry name" value="TYROSINE-PROTEIN KINASE"/>
    <property type="match status" value="1"/>
</dbReference>
<name>A0ABV6S395_9SPHN</name>
<sequence>MTDQSSVARSTPIMADDTEPKPRPRESLLERAAGRFDFARVTPPVVPPVAAPVAGPEPRPEPSAAVAPVTRPLADLPASDIPEPAAIPEPAPVPEPAEPLMAPPPEAAPFARPLADARLLPVVFSGPRHPVDREHLRAQGLIEPEGAVSALLEEFRIVKRRLLVQAADLRRQNAGPAAQRILIGSPHPGEGKTYCALNLALAIAAEKESEVLLVDADFAKPSILSALGLPGGPGLMDALMDESIDVADCVLGTDVPGLWVLPAGDTTVNDSEYLSSSRAAEVLNRLTEGTTRRIVIFDSPPALAASPAAELAKHVGQAVVIVRADRTGQGAIDDAVSLLAACPNVQLLLNGAQFSPSGRRFGAYYGYSG</sequence>
<feature type="compositionally biased region" description="Basic and acidic residues" evidence="1">
    <location>
        <begin position="18"/>
        <end position="38"/>
    </location>
</feature>
<comment type="caution">
    <text evidence="2">The sequence shown here is derived from an EMBL/GenBank/DDBJ whole genome shotgun (WGS) entry which is preliminary data.</text>
</comment>
<dbReference type="EMBL" id="JBHLTM010000016">
    <property type="protein sequence ID" value="MFC0683704.1"/>
    <property type="molecule type" value="Genomic_DNA"/>
</dbReference>
<dbReference type="SUPFAM" id="SSF52540">
    <property type="entry name" value="P-loop containing nucleoside triphosphate hydrolases"/>
    <property type="match status" value="1"/>
</dbReference>
<dbReference type="Proteomes" id="UP001589858">
    <property type="component" value="Unassembled WGS sequence"/>
</dbReference>
<dbReference type="InterPro" id="IPR027417">
    <property type="entry name" value="P-loop_NTPase"/>
</dbReference>
<accession>A0ABV6S395</accession>
<gene>
    <name evidence="2" type="ORF">ACFFF8_03760</name>
</gene>
<dbReference type="InterPro" id="IPR050445">
    <property type="entry name" value="Bact_polysacc_biosynth/exp"/>
</dbReference>
<protein>
    <submittedName>
        <fullName evidence="2">Capsular biosynthesis protein</fullName>
    </submittedName>
</protein>
<dbReference type="Gene3D" id="3.40.50.300">
    <property type="entry name" value="P-loop containing nucleotide triphosphate hydrolases"/>
    <property type="match status" value="1"/>
</dbReference>
<dbReference type="PANTHER" id="PTHR32309:SF31">
    <property type="entry name" value="CAPSULAR EXOPOLYSACCHARIDE FAMILY"/>
    <property type="match status" value="1"/>
</dbReference>
<reference evidence="2 3" key="1">
    <citation type="submission" date="2024-09" db="EMBL/GenBank/DDBJ databases">
        <authorList>
            <person name="Sun Q."/>
            <person name="Mori K."/>
        </authorList>
    </citation>
    <scope>NUCLEOTIDE SEQUENCE [LARGE SCALE GENOMIC DNA]</scope>
    <source>
        <strain evidence="2 3">CICC 11035S</strain>
    </source>
</reference>
<feature type="compositionally biased region" description="Pro residues" evidence="1">
    <location>
        <begin position="85"/>
        <end position="107"/>
    </location>
</feature>
<keyword evidence="3" id="KW-1185">Reference proteome</keyword>
<organism evidence="2 3">
    <name type="scientific">Novosphingobium clariflavum</name>
    <dbReference type="NCBI Taxonomy" id="2029884"/>
    <lineage>
        <taxon>Bacteria</taxon>
        <taxon>Pseudomonadati</taxon>
        <taxon>Pseudomonadota</taxon>
        <taxon>Alphaproteobacteria</taxon>
        <taxon>Sphingomonadales</taxon>
        <taxon>Sphingomonadaceae</taxon>
        <taxon>Novosphingobium</taxon>
    </lineage>
</organism>
<evidence type="ECO:0000256" key="1">
    <source>
        <dbReference type="SAM" id="MobiDB-lite"/>
    </source>
</evidence>